<evidence type="ECO:0000256" key="1">
    <source>
        <dbReference type="ARBA" id="ARBA00000085"/>
    </source>
</evidence>
<proteinExistence type="predicted"/>
<dbReference type="RefSeq" id="WP_074989769.1">
    <property type="nucleotide sequence ID" value="NZ_FPAZ01000023.1"/>
</dbReference>
<dbReference type="SMART" id="SM00388">
    <property type="entry name" value="HisKA"/>
    <property type="match status" value="1"/>
</dbReference>
<dbReference type="InterPro" id="IPR036890">
    <property type="entry name" value="HATPase_C_sf"/>
</dbReference>
<dbReference type="PANTHER" id="PTHR45569:SF1">
    <property type="entry name" value="SENSOR PROTEIN KDPD"/>
    <property type="match status" value="1"/>
</dbReference>
<feature type="transmembrane region" description="Helical" evidence="13">
    <location>
        <begin position="38"/>
        <end position="55"/>
    </location>
</feature>
<feature type="transmembrane region" description="Helical" evidence="13">
    <location>
        <begin position="93"/>
        <end position="113"/>
    </location>
</feature>
<comment type="subcellular location">
    <subcellularLocation>
        <location evidence="2">Membrane</location>
        <topology evidence="2">Multi-pass membrane protein</topology>
    </subcellularLocation>
</comment>
<dbReference type="InterPro" id="IPR025201">
    <property type="entry name" value="KdpD_TM"/>
</dbReference>
<dbReference type="CDD" id="cd00082">
    <property type="entry name" value="HisKA"/>
    <property type="match status" value="1"/>
</dbReference>
<dbReference type="SMART" id="SM00387">
    <property type="entry name" value="HATPase_c"/>
    <property type="match status" value="1"/>
</dbReference>
<dbReference type="Gene3D" id="3.30.565.10">
    <property type="entry name" value="Histidine kinase-like ATPase, C-terminal domain"/>
    <property type="match status" value="1"/>
</dbReference>
<gene>
    <name evidence="15" type="ORF">SAMN04487854_12337</name>
</gene>
<reference evidence="15 16" key="1">
    <citation type="submission" date="2016-10" db="EMBL/GenBank/DDBJ databases">
        <authorList>
            <person name="Varghese N."/>
            <person name="Submissions S."/>
        </authorList>
    </citation>
    <scope>NUCLEOTIDE SEQUENCE [LARGE SCALE GENOMIC DNA]</scope>
    <source>
        <strain evidence="15 16">CGMCC 1.8499</strain>
    </source>
</reference>
<evidence type="ECO:0000256" key="8">
    <source>
        <dbReference type="ARBA" id="ARBA00022777"/>
    </source>
</evidence>
<dbReference type="EC" id="2.7.13.3" evidence="3"/>
<dbReference type="InterPro" id="IPR003661">
    <property type="entry name" value="HisK_dim/P_dom"/>
</dbReference>
<organism evidence="15 16">
    <name type="scientific">Pseudoalteromonas lipolytica</name>
    <dbReference type="NCBI Taxonomy" id="570156"/>
    <lineage>
        <taxon>Bacteria</taxon>
        <taxon>Pseudomonadati</taxon>
        <taxon>Pseudomonadota</taxon>
        <taxon>Gammaproteobacteria</taxon>
        <taxon>Alteromonadales</taxon>
        <taxon>Pseudoalteromonadaceae</taxon>
        <taxon>Pseudoalteromonas</taxon>
    </lineage>
</organism>
<keyword evidence="9" id="KW-0067">ATP-binding</keyword>
<keyword evidence="4" id="KW-0597">Phosphoprotein</keyword>
<keyword evidence="12 13" id="KW-0472">Membrane</keyword>
<evidence type="ECO:0000259" key="14">
    <source>
        <dbReference type="PROSITE" id="PS50109"/>
    </source>
</evidence>
<evidence type="ECO:0000256" key="3">
    <source>
        <dbReference type="ARBA" id="ARBA00012438"/>
    </source>
</evidence>
<evidence type="ECO:0000256" key="7">
    <source>
        <dbReference type="ARBA" id="ARBA00022741"/>
    </source>
</evidence>
<protein>
    <recommendedName>
        <fullName evidence="3">histidine kinase</fullName>
        <ecNumber evidence="3">2.7.13.3</ecNumber>
    </recommendedName>
</protein>
<keyword evidence="8" id="KW-0418">Kinase</keyword>
<dbReference type="InterPro" id="IPR004358">
    <property type="entry name" value="Sig_transdc_His_kin-like_C"/>
</dbReference>
<keyword evidence="7" id="KW-0547">Nucleotide-binding</keyword>
<feature type="transmembrane region" description="Helical" evidence="13">
    <location>
        <begin position="62"/>
        <end position="78"/>
    </location>
</feature>
<keyword evidence="10 13" id="KW-1133">Transmembrane helix</keyword>
<evidence type="ECO:0000256" key="12">
    <source>
        <dbReference type="ARBA" id="ARBA00023136"/>
    </source>
</evidence>
<evidence type="ECO:0000256" key="5">
    <source>
        <dbReference type="ARBA" id="ARBA00022679"/>
    </source>
</evidence>
<comment type="catalytic activity">
    <reaction evidence="1">
        <text>ATP + protein L-histidine = ADP + protein N-phospho-L-histidine.</text>
        <dbReference type="EC" id="2.7.13.3"/>
    </reaction>
</comment>
<dbReference type="InterPro" id="IPR005467">
    <property type="entry name" value="His_kinase_dom"/>
</dbReference>
<keyword evidence="6 13" id="KW-0812">Transmembrane</keyword>
<comment type="caution">
    <text evidence="15">The sequence shown here is derived from an EMBL/GenBank/DDBJ whole genome shotgun (WGS) entry which is preliminary data.</text>
</comment>
<evidence type="ECO:0000256" key="6">
    <source>
        <dbReference type="ARBA" id="ARBA00022692"/>
    </source>
</evidence>
<evidence type="ECO:0000313" key="16">
    <source>
        <dbReference type="Proteomes" id="UP000183805"/>
    </source>
</evidence>
<feature type="domain" description="Histidine kinase" evidence="14">
    <location>
        <begin position="132"/>
        <end position="342"/>
    </location>
</feature>
<evidence type="ECO:0000256" key="10">
    <source>
        <dbReference type="ARBA" id="ARBA00022989"/>
    </source>
</evidence>
<name>A0ABY1GVJ3_9GAMM</name>
<dbReference type="Pfam" id="PF00512">
    <property type="entry name" value="HisKA"/>
    <property type="match status" value="1"/>
</dbReference>
<dbReference type="EMBL" id="FPAZ01000023">
    <property type="protein sequence ID" value="SFT99726.1"/>
    <property type="molecule type" value="Genomic_DNA"/>
</dbReference>
<dbReference type="InterPro" id="IPR003594">
    <property type="entry name" value="HATPase_dom"/>
</dbReference>
<dbReference type="PRINTS" id="PR00344">
    <property type="entry name" value="BCTRLSENSOR"/>
</dbReference>
<dbReference type="PROSITE" id="PS50109">
    <property type="entry name" value="HIS_KIN"/>
    <property type="match status" value="1"/>
</dbReference>
<dbReference type="SUPFAM" id="SSF55874">
    <property type="entry name" value="ATPase domain of HSP90 chaperone/DNA topoisomerase II/histidine kinase"/>
    <property type="match status" value="1"/>
</dbReference>
<sequence length="346" mass="38389">MNFLKSVNSLIKDYPYLFGTGVVCIAGLISFVLDNWFLSTQGVLLILQLAVLVTALSGNKKIAIFAGILSGVAFNYFFTSPRFSFHMTDVNDIGNLFIFLIVAIITSYLSAFYKEQREALEKAELRASILMSVSHDLRTPLSTIIGTLSTMLEYEERLPKSAKEELLQGALEESHRLHRYIENLLQAVKLQHGIKLNFIEQSVIPIIKSAVERFNTDRINLELCHDYVNVNVSYTLLEQSIYNVIDNALKYSPSDSIVSVKVSSDSHSLYIDVIDEGSGIAPEYKDKIFQLFFSSRKGDTGQGGSGIGLTVTKGIIEAHNGTVSVLPDSNGCVIRMVLPLCNKEKT</sequence>
<evidence type="ECO:0000256" key="13">
    <source>
        <dbReference type="SAM" id="Phobius"/>
    </source>
</evidence>
<keyword evidence="5" id="KW-0808">Transferase</keyword>
<evidence type="ECO:0000256" key="11">
    <source>
        <dbReference type="ARBA" id="ARBA00023012"/>
    </source>
</evidence>
<dbReference type="Pfam" id="PF13493">
    <property type="entry name" value="DUF4118"/>
    <property type="match status" value="1"/>
</dbReference>
<dbReference type="InterPro" id="IPR052023">
    <property type="entry name" value="Histidine_kinase_KdpD"/>
</dbReference>
<evidence type="ECO:0000313" key="15">
    <source>
        <dbReference type="EMBL" id="SFT99726.1"/>
    </source>
</evidence>
<feature type="transmembrane region" description="Helical" evidence="13">
    <location>
        <begin position="14"/>
        <end position="32"/>
    </location>
</feature>
<dbReference type="Gene3D" id="1.10.287.130">
    <property type="match status" value="1"/>
</dbReference>
<evidence type="ECO:0000256" key="2">
    <source>
        <dbReference type="ARBA" id="ARBA00004141"/>
    </source>
</evidence>
<keyword evidence="16" id="KW-1185">Reference proteome</keyword>
<evidence type="ECO:0000256" key="9">
    <source>
        <dbReference type="ARBA" id="ARBA00022840"/>
    </source>
</evidence>
<evidence type="ECO:0000256" key="4">
    <source>
        <dbReference type="ARBA" id="ARBA00022553"/>
    </source>
</evidence>
<keyword evidence="11" id="KW-0902">Two-component regulatory system</keyword>
<dbReference type="SUPFAM" id="SSF47384">
    <property type="entry name" value="Homodimeric domain of signal transducing histidine kinase"/>
    <property type="match status" value="1"/>
</dbReference>
<accession>A0ABY1GVJ3</accession>
<dbReference type="Pfam" id="PF02518">
    <property type="entry name" value="HATPase_c"/>
    <property type="match status" value="1"/>
</dbReference>
<dbReference type="Gene3D" id="1.20.120.620">
    <property type="entry name" value="Backbone structure of the membrane domain of e. Coli histidine kinase receptor kdpd"/>
    <property type="match status" value="1"/>
</dbReference>
<dbReference type="PANTHER" id="PTHR45569">
    <property type="entry name" value="SENSOR PROTEIN KDPD"/>
    <property type="match status" value="1"/>
</dbReference>
<dbReference type="InterPro" id="IPR038318">
    <property type="entry name" value="KdpD_sf"/>
</dbReference>
<dbReference type="InterPro" id="IPR036097">
    <property type="entry name" value="HisK_dim/P_sf"/>
</dbReference>
<dbReference type="Proteomes" id="UP000183805">
    <property type="component" value="Unassembled WGS sequence"/>
</dbReference>